<dbReference type="OrthoDB" id="5593032at2759"/>
<name>A0A2T9Y8H5_9FUNG</name>
<comment type="caution">
    <text evidence="2">The sequence shown here is derived from an EMBL/GenBank/DDBJ whole genome shotgun (WGS) entry which is preliminary data.</text>
</comment>
<feature type="region of interest" description="Disordered" evidence="1">
    <location>
        <begin position="174"/>
        <end position="212"/>
    </location>
</feature>
<dbReference type="AlphaFoldDB" id="A0A2T9Y8H5"/>
<evidence type="ECO:0000313" key="4">
    <source>
        <dbReference type="Proteomes" id="UP000245699"/>
    </source>
</evidence>
<feature type="compositionally biased region" description="Acidic residues" evidence="1">
    <location>
        <begin position="174"/>
        <end position="202"/>
    </location>
</feature>
<sequence>MSWKTAVNTTPKEDTELYVDFVKKFLTDEVIDSVLDRKYTGEDKKMIEEKISADLSSIGLVFDPDNISLNSLRFRAMRIRDFLDKKLRPVCETTDNDWDELSSTLGVEIEPKAGKSEEKDQDKSVAILRPFCLYSVDAEHMYGKKLESLPEDPVTFAKLALGHEIDCSYEDIDDEDQEEWDELENEDAEEGDEELEEIDEKEVENLTAENSKKGKELLDEDLDEDDIEDLDYEELEDEFPYEDDEIASHPAENGFKLLGKHRSKIEAVLKDLTGQDISDFKYYSLPGRHYVVCWLENFGIFGFRLCEPFTDDNEFSDVEEDEE</sequence>
<dbReference type="Proteomes" id="UP000245699">
    <property type="component" value="Unassembled WGS sequence"/>
</dbReference>
<dbReference type="EMBL" id="MBFT01000464">
    <property type="protein sequence ID" value="PVU90725.1"/>
    <property type="molecule type" value="Genomic_DNA"/>
</dbReference>
<evidence type="ECO:0000313" key="2">
    <source>
        <dbReference type="EMBL" id="PVU88633.1"/>
    </source>
</evidence>
<reference evidence="2 4" key="1">
    <citation type="journal article" date="2018" name="MBio">
        <title>Comparative Genomics Reveals the Core Gene Toolbox for the Fungus-Insect Symbiosis.</title>
        <authorList>
            <person name="Wang Y."/>
            <person name="Stata M."/>
            <person name="Wang W."/>
            <person name="Stajich J.E."/>
            <person name="White M.M."/>
            <person name="Moncalvo J.M."/>
        </authorList>
    </citation>
    <scope>NUCLEOTIDE SEQUENCE [LARGE SCALE GENOMIC DNA]</scope>
    <source>
        <strain evidence="2 4">AUS-77-4</strain>
    </source>
</reference>
<evidence type="ECO:0000313" key="3">
    <source>
        <dbReference type="EMBL" id="PVU90725.1"/>
    </source>
</evidence>
<organism evidence="2 4">
    <name type="scientific">Furculomyces boomerangus</name>
    <dbReference type="NCBI Taxonomy" id="61424"/>
    <lineage>
        <taxon>Eukaryota</taxon>
        <taxon>Fungi</taxon>
        <taxon>Fungi incertae sedis</taxon>
        <taxon>Zoopagomycota</taxon>
        <taxon>Kickxellomycotina</taxon>
        <taxon>Harpellomycetes</taxon>
        <taxon>Harpellales</taxon>
        <taxon>Harpellaceae</taxon>
        <taxon>Furculomyces</taxon>
    </lineage>
</organism>
<accession>A0A2T9Y8H5</accession>
<dbReference type="EMBL" id="MBFT01000607">
    <property type="protein sequence ID" value="PVU88633.1"/>
    <property type="molecule type" value="Genomic_DNA"/>
</dbReference>
<evidence type="ECO:0000256" key="1">
    <source>
        <dbReference type="SAM" id="MobiDB-lite"/>
    </source>
</evidence>
<keyword evidence="4" id="KW-1185">Reference proteome</keyword>
<protein>
    <submittedName>
        <fullName evidence="2">Uncharacterized protein</fullName>
    </submittedName>
</protein>
<proteinExistence type="predicted"/>
<gene>
    <name evidence="3" type="ORF">BB559_004475</name>
    <name evidence="2" type="ORF">BB559_005466</name>
</gene>